<protein>
    <recommendedName>
        <fullName evidence="3">Addiction module toxin RelE</fullName>
    </recommendedName>
</protein>
<dbReference type="InterPro" id="IPR009387">
    <property type="entry name" value="HigB-2"/>
</dbReference>
<reference evidence="1 2" key="1">
    <citation type="journal article" date="2013" name="Genome Biol. Evol.">
        <title>Genomes of Stigonematalean cyanobacteria (subsection V) and the evolution of oxygenic photosynthesis from prokaryotes to plastids.</title>
        <authorList>
            <person name="Dagan T."/>
            <person name="Roettger M."/>
            <person name="Stucken K."/>
            <person name="Landan G."/>
            <person name="Koch R."/>
            <person name="Major P."/>
            <person name="Gould S.B."/>
            <person name="Goremykin V.V."/>
            <person name="Rippka R."/>
            <person name="Tandeau de Marsac N."/>
            <person name="Gugger M."/>
            <person name="Lockhart P.J."/>
            <person name="Allen J.F."/>
            <person name="Brune I."/>
            <person name="Maus I."/>
            <person name="Puhler A."/>
            <person name="Martin W.F."/>
        </authorList>
    </citation>
    <scope>NUCLEOTIDE SEQUENCE [LARGE SCALE GENOMIC DNA]</scope>
    <source>
        <strain evidence="1 2">PCC 7110</strain>
    </source>
</reference>
<organism evidence="1 2">
    <name type="scientific">Scytonema hofmannii PCC 7110</name>
    <dbReference type="NCBI Taxonomy" id="128403"/>
    <lineage>
        <taxon>Bacteria</taxon>
        <taxon>Bacillati</taxon>
        <taxon>Cyanobacteriota</taxon>
        <taxon>Cyanophyceae</taxon>
        <taxon>Nostocales</taxon>
        <taxon>Scytonemataceae</taxon>
        <taxon>Scytonema</taxon>
    </lineage>
</organism>
<evidence type="ECO:0000313" key="2">
    <source>
        <dbReference type="Proteomes" id="UP000076925"/>
    </source>
</evidence>
<evidence type="ECO:0008006" key="3">
    <source>
        <dbReference type="Google" id="ProtNLM"/>
    </source>
</evidence>
<dbReference type="OrthoDB" id="8607264at2"/>
<dbReference type="RefSeq" id="WP_017742996.1">
    <property type="nucleotide sequence ID" value="NZ_KQ976354.1"/>
</dbReference>
<dbReference type="EMBL" id="ANNX02000047">
    <property type="protein sequence ID" value="KYC36279.1"/>
    <property type="molecule type" value="Genomic_DNA"/>
</dbReference>
<dbReference type="AlphaFoldDB" id="A0A139WV18"/>
<dbReference type="Proteomes" id="UP000076925">
    <property type="component" value="Unassembled WGS sequence"/>
</dbReference>
<dbReference type="STRING" id="128403.WA1_41880"/>
<comment type="caution">
    <text evidence="1">The sequence shown here is derived from an EMBL/GenBank/DDBJ whole genome shotgun (WGS) entry which is preliminary data.</text>
</comment>
<proteinExistence type="predicted"/>
<accession>A0A139WV18</accession>
<name>A0A139WV18_9CYAN</name>
<evidence type="ECO:0000313" key="1">
    <source>
        <dbReference type="EMBL" id="KYC36279.1"/>
    </source>
</evidence>
<sequence>MRIFKNAWFERFARKERLTDEALYAAVTRASKGLVDADLGGGIIKQRIARQGQGKSGGYRSIIIFRSGDKAFFVYGFSKSDLDNSQLPTPPEG</sequence>
<dbReference type="PIRSF" id="PIRSF018634">
    <property type="entry name" value="UCP018634"/>
    <property type="match status" value="1"/>
</dbReference>
<dbReference type="Pfam" id="PF06296">
    <property type="entry name" value="RelE"/>
    <property type="match status" value="1"/>
</dbReference>
<keyword evidence="2" id="KW-1185">Reference proteome</keyword>
<gene>
    <name evidence="1" type="ORF">WA1_41880</name>
</gene>